<reference evidence="3" key="1">
    <citation type="submission" date="2023-07" db="EMBL/GenBank/DDBJ databases">
        <title>Whole genome shotgun sequence of Streptomyces cacaoi subsp. asoensis NBRC 13813.</title>
        <authorList>
            <person name="Komaki H."/>
            <person name="Tamura T."/>
        </authorList>
    </citation>
    <scope>NUCLEOTIDE SEQUENCE [LARGE SCALE GENOMIC DNA]</scope>
    <source>
        <strain evidence="3">NBRC 13813</strain>
    </source>
</reference>
<dbReference type="EMBL" id="BNEB01000005">
    <property type="protein sequence ID" value="GHI63913.1"/>
    <property type="molecule type" value="Genomic_DNA"/>
</dbReference>
<evidence type="ECO:0000313" key="3">
    <source>
        <dbReference type="Proteomes" id="UP000649259"/>
    </source>
</evidence>
<name>A0ABQ3S708_9ACTN</name>
<keyword evidence="3" id="KW-1185">Reference proteome</keyword>
<dbReference type="Proteomes" id="UP000649259">
    <property type="component" value="Unassembled WGS sequence"/>
</dbReference>
<protein>
    <submittedName>
        <fullName evidence="2">Uncharacterized protein</fullName>
    </submittedName>
</protein>
<comment type="caution">
    <text evidence="2">The sequence shown here is derived from an EMBL/GenBank/DDBJ whole genome shotgun (WGS) entry which is preliminary data.</text>
</comment>
<sequence length="109" mass="11071">MARPVPDPAAAPAGRTTSAGAGRPCRAGPGDGRRPHGHRRPVPGARGCVVFRNGPGRVAGAFWPMPGPGGRFERTFAHVVSGVPDRTPGVVVLGASGRALGRQGPQVQP</sequence>
<feature type="compositionally biased region" description="Low complexity" evidence="1">
    <location>
        <begin position="10"/>
        <end position="28"/>
    </location>
</feature>
<gene>
    <name evidence="2" type="ORF">Saso_55630</name>
</gene>
<proteinExistence type="predicted"/>
<evidence type="ECO:0000256" key="1">
    <source>
        <dbReference type="SAM" id="MobiDB-lite"/>
    </source>
</evidence>
<accession>A0ABQ3S708</accession>
<evidence type="ECO:0000313" key="2">
    <source>
        <dbReference type="EMBL" id="GHI63913.1"/>
    </source>
</evidence>
<feature type="region of interest" description="Disordered" evidence="1">
    <location>
        <begin position="1"/>
        <end position="47"/>
    </location>
</feature>
<organism evidence="2 3">
    <name type="scientific">Streptomyces asoensis</name>
    <dbReference type="NCBI Taxonomy" id="249586"/>
    <lineage>
        <taxon>Bacteria</taxon>
        <taxon>Bacillati</taxon>
        <taxon>Actinomycetota</taxon>
        <taxon>Actinomycetes</taxon>
        <taxon>Kitasatosporales</taxon>
        <taxon>Streptomycetaceae</taxon>
        <taxon>Streptomyces</taxon>
    </lineage>
</organism>